<organism evidence="2 3">
    <name type="scientific">Anaerococcus nagyae</name>
    <dbReference type="NCBI Taxonomy" id="1755241"/>
    <lineage>
        <taxon>Bacteria</taxon>
        <taxon>Bacillati</taxon>
        <taxon>Bacillota</taxon>
        <taxon>Tissierellia</taxon>
        <taxon>Tissierellales</taxon>
        <taxon>Peptoniphilaceae</taxon>
        <taxon>Anaerococcus</taxon>
    </lineage>
</organism>
<evidence type="ECO:0000313" key="2">
    <source>
        <dbReference type="EMBL" id="RGB78130.1"/>
    </source>
</evidence>
<name>A0A3E2TMJ0_9FIRM</name>
<sequence length="61" mass="7298">MNKNNLDDLEFLTSVITTMLLLVITYLQYQKNRPFWWIILIVSITMAANAYIKYNKIEKKN</sequence>
<dbReference type="Proteomes" id="UP000261011">
    <property type="component" value="Unassembled WGS sequence"/>
</dbReference>
<proteinExistence type="predicted"/>
<feature type="transmembrane region" description="Helical" evidence="1">
    <location>
        <begin position="35"/>
        <end position="52"/>
    </location>
</feature>
<protein>
    <submittedName>
        <fullName evidence="2">Uncharacterized protein</fullName>
    </submittedName>
</protein>
<keyword evidence="1" id="KW-0472">Membrane</keyword>
<dbReference type="OrthoDB" id="1693050at2"/>
<accession>A0A3E2TMJ0</accession>
<reference evidence="2 3" key="1">
    <citation type="submission" date="2018-08" db="EMBL/GenBank/DDBJ databases">
        <title>A genome reference for cultivated species of the human gut microbiota.</title>
        <authorList>
            <person name="Zou Y."/>
            <person name="Xue W."/>
            <person name="Luo G."/>
        </authorList>
    </citation>
    <scope>NUCLEOTIDE SEQUENCE [LARGE SCALE GENOMIC DNA]</scope>
    <source>
        <strain evidence="2 3">OF01-3</strain>
    </source>
</reference>
<feature type="transmembrane region" description="Helical" evidence="1">
    <location>
        <begin position="12"/>
        <end position="29"/>
    </location>
</feature>
<evidence type="ECO:0000256" key="1">
    <source>
        <dbReference type="SAM" id="Phobius"/>
    </source>
</evidence>
<keyword evidence="3" id="KW-1185">Reference proteome</keyword>
<keyword evidence="1" id="KW-0812">Transmembrane</keyword>
<keyword evidence="1" id="KW-1133">Transmembrane helix</keyword>
<evidence type="ECO:0000313" key="3">
    <source>
        <dbReference type="Proteomes" id="UP000261011"/>
    </source>
</evidence>
<dbReference type="EMBL" id="QVEU01000001">
    <property type="protein sequence ID" value="RGB78130.1"/>
    <property type="molecule type" value="Genomic_DNA"/>
</dbReference>
<dbReference type="RefSeq" id="WP_117520356.1">
    <property type="nucleotide sequence ID" value="NZ_AP031484.1"/>
</dbReference>
<gene>
    <name evidence="2" type="ORF">DXA39_01375</name>
</gene>
<dbReference type="AlphaFoldDB" id="A0A3E2TMJ0"/>
<comment type="caution">
    <text evidence="2">The sequence shown here is derived from an EMBL/GenBank/DDBJ whole genome shotgun (WGS) entry which is preliminary data.</text>
</comment>